<dbReference type="InterPro" id="IPR001851">
    <property type="entry name" value="ABC_transp_permease"/>
</dbReference>
<dbReference type="EMBL" id="QSLJ01000002">
    <property type="protein sequence ID" value="RHF37361.1"/>
    <property type="molecule type" value="Genomic_DNA"/>
</dbReference>
<feature type="transmembrane region" description="Helical" evidence="6">
    <location>
        <begin position="193"/>
        <end position="215"/>
    </location>
</feature>
<dbReference type="Pfam" id="PF02653">
    <property type="entry name" value="BPD_transp_2"/>
    <property type="match status" value="1"/>
</dbReference>
<evidence type="ECO:0000256" key="1">
    <source>
        <dbReference type="ARBA" id="ARBA00004651"/>
    </source>
</evidence>
<comment type="subcellular location">
    <subcellularLocation>
        <location evidence="1">Cell membrane</location>
        <topology evidence="1">Multi-pass membrane protein</topology>
    </subcellularLocation>
</comment>
<keyword evidence="3 6" id="KW-0812">Transmembrane</keyword>
<evidence type="ECO:0000256" key="4">
    <source>
        <dbReference type="ARBA" id="ARBA00022989"/>
    </source>
</evidence>
<dbReference type="InterPro" id="IPR043428">
    <property type="entry name" value="LivM-like"/>
</dbReference>
<dbReference type="GO" id="GO:0015658">
    <property type="term" value="F:branched-chain amino acid transmembrane transporter activity"/>
    <property type="evidence" value="ECO:0007669"/>
    <property type="project" value="InterPro"/>
</dbReference>
<comment type="caution">
    <text evidence="7">The sequence shown here is derived from an EMBL/GenBank/DDBJ whole genome shotgun (WGS) entry which is preliminary data.</text>
</comment>
<evidence type="ECO:0000256" key="3">
    <source>
        <dbReference type="ARBA" id="ARBA00022692"/>
    </source>
</evidence>
<keyword evidence="2" id="KW-1003">Cell membrane</keyword>
<feature type="transmembrane region" description="Helical" evidence="6">
    <location>
        <begin position="101"/>
        <end position="123"/>
    </location>
</feature>
<dbReference type="PANTHER" id="PTHR30482">
    <property type="entry name" value="HIGH-AFFINITY BRANCHED-CHAIN AMINO ACID TRANSPORT SYSTEM PERMEASE"/>
    <property type="match status" value="1"/>
</dbReference>
<evidence type="ECO:0000313" key="7">
    <source>
        <dbReference type="EMBL" id="RHF37361.1"/>
    </source>
</evidence>
<keyword evidence="8" id="KW-1185">Reference proteome</keyword>
<feature type="transmembrane region" description="Helical" evidence="6">
    <location>
        <begin position="245"/>
        <end position="266"/>
    </location>
</feature>
<dbReference type="RefSeq" id="WP_118104538.1">
    <property type="nucleotide sequence ID" value="NZ_CABJEU010000002.1"/>
</dbReference>
<dbReference type="GO" id="GO:0005886">
    <property type="term" value="C:plasma membrane"/>
    <property type="evidence" value="ECO:0007669"/>
    <property type="project" value="UniProtKB-SubCell"/>
</dbReference>
<feature type="transmembrane region" description="Helical" evidence="6">
    <location>
        <begin position="14"/>
        <end position="32"/>
    </location>
</feature>
<proteinExistence type="predicted"/>
<dbReference type="PANTHER" id="PTHR30482:SF10">
    <property type="entry name" value="HIGH-AFFINITY BRANCHED-CHAIN AMINO ACID TRANSPORT PROTEIN BRAE"/>
    <property type="match status" value="1"/>
</dbReference>
<evidence type="ECO:0000256" key="2">
    <source>
        <dbReference type="ARBA" id="ARBA00022475"/>
    </source>
</evidence>
<feature type="transmembrane region" description="Helical" evidence="6">
    <location>
        <begin position="44"/>
        <end position="65"/>
    </location>
</feature>
<evidence type="ECO:0000256" key="5">
    <source>
        <dbReference type="ARBA" id="ARBA00023136"/>
    </source>
</evidence>
<protein>
    <submittedName>
        <fullName evidence="7">Branched-chain amino acid ABC transporter permease</fullName>
    </submittedName>
</protein>
<name>A0A414NEE7_9ACTN</name>
<reference evidence="7 8" key="1">
    <citation type="submission" date="2018-08" db="EMBL/GenBank/DDBJ databases">
        <title>A genome reference for cultivated species of the human gut microbiota.</title>
        <authorList>
            <person name="Zou Y."/>
            <person name="Xue W."/>
            <person name="Luo G."/>
        </authorList>
    </citation>
    <scope>NUCLEOTIDE SEQUENCE [LARGE SCALE GENOMIC DNA]</scope>
    <source>
        <strain evidence="7 8">AM25-33</strain>
    </source>
</reference>
<feature type="transmembrane region" description="Helical" evidence="6">
    <location>
        <begin position="71"/>
        <end position="89"/>
    </location>
</feature>
<sequence>MPKFLKDKKTRRDLATYAMVVLAFALISVMKANGMIPRMIVGQLVPICAYIVMAVSLNLVVGVAGDLSLGHAGFMSVGAYSGIVAAMSLSEAIPNDTVRLAIALVVGAASAALAGFLIGIPVLRLSGDYLAIVTLAFGEIIKEIVTCLIVGVDEHGLHVAFNLTGKLTVDDLGLTETGTAIIKGAQGASGTEMISTFFAGFVLVMVALVVVLNLVRSRTGRAILAVRDNRIAAESVGISTTKYRMIAFVVSAALAGAAGALFGNSFSQLSATKFDFNMSILILVFVVLGGLGNMRGSILAATVLTILPEALRQFSDYRMLVYAIVLILVMIVSNNDTIKGFVARFTPKRKAVKEEVSADV</sequence>
<dbReference type="AlphaFoldDB" id="A0A414NEE7"/>
<feature type="transmembrane region" description="Helical" evidence="6">
    <location>
        <begin position="319"/>
        <end position="335"/>
    </location>
</feature>
<gene>
    <name evidence="7" type="ORF">DW682_07085</name>
</gene>
<dbReference type="Proteomes" id="UP000283983">
    <property type="component" value="Unassembled WGS sequence"/>
</dbReference>
<accession>A0A414NEE7</accession>
<keyword evidence="4 6" id="KW-1133">Transmembrane helix</keyword>
<organism evidence="7 8">
    <name type="scientific">Collinsella intestinalis</name>
    <dbReference type="NCBI Taxonomy" id="147207"/>
    <lineage>
        <taxon>Bacteria</taxon>
        <taxon>Bacillati</taxon>
        <taxon>Actinomycetota</taxon>
        <taxon>Coriobacteriia</taxon>
        <taxon>Coriobacteriales</taxon>
        <taxon>Coriobacteriaceae</taxon>
        <taxon>Collinsella</taxon>
    </lineage>
</organism>
<evidence type="ECO:0000313" key="8">
    <source>
        <dbReference type="Proteomes" id="UP000283983"/>
    </source>
</evidence>
<keyword evidence="5 6" id="KW-0472">Membrane</keyword>
<dbReference type="CDD" id="cd06581">
    <property type="entry name" value="TM_PBP1_LivM_like"/>
    <property type="match status" value="1"/>
</dbReference>
<evidence type="ECO:0000256" key="6">
    <source>
        <dbReference type="SAM" id="Phobius"/>
    </source>
</evidence>
<feature type="transmembrane region" description="Helical" evidence="6">
    <location>
        <begin position="278"/>
        <end position="307"/>
    </location>
</feature>
<dbReference type="InParanoid" id="A0A414NEE7"/>